<dbReference type="Proteomes" id="UP001301653">
    <property type="component" value="Unassembled WGS sequence"/>
</dbReference>
<name>A0ABU5V9J1_9GAMM</name>
<accession>A0ABU5V9J1</accession>
<comment type="caution">
    <text evidence="4">The sequence shown here is derived from an EMBL/GenBank/DDBJ whole genome shotgun (WGS) entry which is preliminary data.</text>
</comment>
<dbReference type="InterPro" id="IPR016181">
    <property type="entry name" value="Acyl_CoA_acyltransferase"/>
</dbReference>
<dbReference type="InterPro" id="IPR050832">
    <property type="entry name" value="Bact_Acetyltransf"/>
</dbReference>
<keyword evidence="2" id="KW-0012">Acyltransferase</keyword>
<dbReference type="EMBL" id="JAYFUH010000251">
    <property type="protein sequence ID" value="MEA5669443.1"/>
    <property type="molecule type" value="Genomic_DNA"/>
</dbReference>
<dbReference type="CDD" id="cd04301">
    <property type="entry name" value="NAT_SF"/>
    <property type="match status" value="1"/>
</dbReference>
<protein>
    <submittedName>
        <fullName evidence="4">GNAT family N-acetyltransferase</fullName>
    </submittedName>
</protein>
<dbReference type="Pfam" id="PF00583">
    <property type="entry name" value="Acetyltransf_1"/>
    <property type="match status" value="1"/>
</dbReference>
<evidence type="ECO:0000313" key="4">
    <source>
        <dbReference type="EMBL" id="MEA5669443.1"/>
    </source>
</evidence>
<gene>
    <name evidence="4" type="ORF">VA603_18065</name>
</gene>
<dbReference type="InterPro" id="IPR000182">
    <property type="entry name" value="GNAT_dom"/>
</dbReference>
<dbReference type="SUPFAM" id="SSF55729">
    <property type="entry name" value="Acyl-CoA N-acyltransferases (Nat)"/>
    <property type="match status" value="1"/>
</dbReference>
<evidence type="ECO:0000256" key="2">
    <source>
        <dbReference type="ARBA" id="ARBA00023315"/>
    </source>
</evidence>
<keyword evidence="5" id="KW-1185">Reference proteome</keyword>
<evidence type="ECO:0000256" key="1">
    <source>
        <dbReference type="ARBA" id="ARBA00022679"/>
    </source>
</evidence>
<feature type="domain" description="N-acetyltransferase" evidence="3">
    <location>
        <begin position="3"/>
        <end position="147"/>
    </location>
</feature>
<evidence type="ECO:0000313" key="5">
    <source>
        <dbReference type="Proteomes" id="UP001301653"/>
    </source>
</evidence>
<organism evidence="4 5">
    <name type="scientific">Stenotrophomonas capsici</name>
    <dbReference type="NCBI Taxonomy" id="3110230"/>
    <lineage>
        <taxon>Bacteria</taxon>
        <taxon>Pseudomonadati</taxon>
        <taxon>Pseudomonadota</taxon>
        <taxon>Gammaproteobacteria</taxon>
        <taxon>Lysobacterales</taxon>
        <taxon>Lysobacteraceae</taxon>
        <taxon>Stenotrophomonas</taxon>
    </lineage>
</organism>
<sequence length="149" mass="16110">MAFTVRPAAVADVQTLFDIRTSVTQNHLSREQMAQLGIDADVLAAMLAAAPCAWLAEVEGQPVAFSMVDLDDACLFAVFVKPGFEGQGLGAAVLRPAEQALFARHARIWLSTDGHADVRANGFYRRHGWDVVAALDDGDLRYEKARPAA</sequence>
<reference evidence="4 5" key="1">
    <citation type="submission" date="2023-12" db="EMBL/GenBank/DDBJ databases">
        <title>Stenotrophomonas guangdongensis sp. nov., isolated from wilted pepper plants (Capsicum annuum).</title>
        <authorList>
            <person name="Qiu M."/>
            <person name="Li Y."/>
            <person name="Liu Q."/>
            <person name="Zhang X."/>
            <person name="Huang Y."/>
            <person name="Guo R."/>
            <person name="Hu M."/>
            <person name="Zhou J."/>
            <person name="Zhou X."/>
        </authorList>
    </citation>
    <scope>NUCLEOTIDE SEQUENCE [LARGE SCALE GENOMIC DNA]</scope>
    <source>
        <strain evidence="4 5">MH1</strain>
    </source>
</reference>
<dbReference type="Gene3D" id="3.40.630.30">
    <property type="match status" value="1"/>
</dbReference>
<dbReference type="RefSeq" id="WP_323439658.1">
    <property type="nucleotide sequence ID" value="NZ_JAYFUH010000251.1"/>
</dbReference>
<dbReference type="PROSITE" id="PS51186">
    <property type="entry name" value="GNAT"/>
    <property type="match status" value="1"/>
</dbReference>
<keyword evidence="1" id="KW-0808">Transferase</keyword>
<evidence type="ECO:0000259" key="3">
    <source>
        <dbReference type="PROSITE" id="PS51186"/>
    </source>
</evidence>
<dbReference type="PANTHER" id="PTHR43877:SF2">
    <property type="entry name" value="AMINOALKYLPHOSPHONATE N-ACETYLTRANSFERASE-RELATED"/>
    <property type="match status" value="1"/>
</dbReference>
<dbReference type="PANTHER" id="PTHR43877">
    <property type="entry name" value="AMINOALKYLPHOSPHONATE N-ACETYLTRANSFERASE-RELATED-RELATED"/>
    <property type="match status" value="1"/>
</dbReference>
<proteinExistence type="predicted"/>